<evidence type="ECO:0000313" key="3">
    <source>
        <dbReference type="EMBL" id="GGL64025.1"/>
    </source>
</evidence>
<dbReference type="PANTHER" id="PTHR33169:SF14">
    <property type="entry name" value="TRANSCRIPTIONAL REGULATOR RV3488"/>
    <property type="match status" value="1"/>
</dbReference>
<dbReference type="EMBL" id="BMMI01000003">
    <property type="protein sequence ID" value="GGL64025.1"/>
    <property type="molecule type" value="Genomic_DNA"/>
</dbReference>
<comment type="caution">
    <text evidence="3">The sequence shown here is derived from an EMBL/GenBank/DDBJ whole genome shotgun (WGS) entry which is preliminary data.</text>
</comment>
<dbReference type="InterPro" id="IPR036390">
    <property type="entry name" value="WH_DNA-bd_sf"/>
</dbReference>
<dbReference type="SUPFAM" id="SSF46785">
    <property type="entry name" value="Winged helix' DNA-binding domain"/>
    <property type="match status" value="1"/>
</dbReference>
<dbReference type="InterPro" id="IPR052509">
    <property type="entry name" value="Metal_resp_DNA-bind_regulator"/>
</dbReference>
<dbReference type="Proteomes" id="UP000648663">
    <property type="component" value="Unassembled WGS sequence"/>
</dbReference>
<feature type="domain" description="Transcription regulator PadR N-terminal" evidence="2">
    <location>
        <begin position="19"/>
        <end position="90"/>
    </location>
</feature>
<sequence length="129" mass="13651">MPSDATPSEWLRGVLELCVLRVMAEGPTYGYAIAAELAAAGFGDIKGGTLYPLLARLEKNGLVTVEWRPGEGGPGRKYFTLTAAGRDQLDAGLAQWQVFSATVSDHLSPTGTDQMASPAGSRTYSRSTT</sequence>
<evidence type="ECO:0000313" key="4">
    <source>
        <dbReference type="Proteomes" id="UP000648663"/>
    </source>
</evidence>
<dbReference type="PANTHER" id="PTHR33169">
    <property type="entry name" value="PADR-FAMILY TRANSCRIPTIONAL REGULATOR"/>
    <property type="match status" value="1"/>
</dbReference>
<dbReference type="Pfam" id="PF03551">
    <property type="entry name" value="PadR"/>
    <property type="match status" value="1"/>
</dbReference>
<name>A0ABQ2FXR6_9ACTN</name>
<proteinExistence type="predicted"/>
<accession>A0ABQ2FXR6</accession>
<protein>
    <recommendedName>
        <fullName evidence="2">Transcription regulator PadR N-terminal domain-containing protein</fullName>
    </recommendedName>
</protein>
<dbReference type="Gene3D" id="1.10.10.10">
    <property type="entry name" value="Winged helix-like DNA-binding domain superfamily/Winged helix DNA-binding domain"/>
    <property type="match status" value="1"/>
</dbReference>
<feature type="region of interest" description="Disordered" evidence="1">
    <location>
        <begin position="105"/>
        <end position="129"/>
    </location>
</feature>
<evidence type="ECO:0000259" key="2">
    <source>
        <dbReference type="Pfam" id="PF03551"/>
    </source>
</evidence>
<dbReference type="InterPro" id="IPR036388">
    <property type="entry name" value="WH-like_DNA-bd_sf"/>
</dbReference>
<gene>
    <name evidence="3" type="ORF">GCM10011589_20280</name>
</gene>
<organism evidence="3 4">
    <name type="scientific">Modestobacter marinus</name>
    <dbReference type="NCBI Taxonomy" id="477641"/>
    <lineage>
        <taxon>Bacteria</taxon>
        <taxon>Bacillati</taxon>
        <taxon>Actinomycetota</taxon>
        <taxon>Actinomycetes</taxon>
        <taxon>Geodermatophilales</taxon>
        <taxon>Geodermatophilaceae</taxon>
        <taxon>Modestobacter</taxon>
    </lineage>
</organism>
<dbReference type="InterPro" id="IPR005149">
    <property type="entry name" value="Tscrpt_reg_PadR_N"/>
</dbReference>
<reference evidence="4" key="1">
    <citation type="journal article" date="2019" name="Int. J. Syst. Evol. Microbiol.">
        <title>The Global Catalogue of Microorganisms (GCM) 10K type strain sequencing project: providing services to taxonomists for standard genome sequencing and annotation.</title>
        <authorList>
            <consortium name="The Broad Institute Genomics Platform"/>
            <consortium name="The Broad Institute Genome Sequencing Center for Infectious Disease"/>
            <person name="Wu L."/>
            <person name="Ma J."/>
        </authorList>
    </citation>
    <scope>NUCLEOTIDE SEQUENCE [LARGE SCALE GENOMIC DNA]</scope>
    <source>
        <strain evidence="4">CGMCC 4.5581</strain>
    </source>
</reference>
<evidence type="ECO:0000256" key="1">
    <source>
        <dbReference type="SAM" id="MobiDB-lite"/>
    </source>
</evidence>
<dbReference type="RefSeq" id="WP_166754064.1">
    <property type="nucleotide sequence ID" value="NZ_LSYR01000052.1"/>
</dbReference>
<keyword evidence="4" id="KW-1185">Reference proteome</keyword>